<dbReference type="GO" id="GO:0006289">
    <property type="term" value="P:nucleotide-excision repair"/>
    <property type="evidence" value="ECO:0007669"/>
    <property type="project" value="UniProtKB-UniRule"/>
</dbReference>
<dbReference type="Pfam" id="PF22920">
    <property type="entry name" value="UvrC_RNaseH"/>
    <property type="match status" value="1"/>
</dbReference>
<name>A0A173MRZ8_9BACT</name>
<dbReference type="GO" id="GO:0009380">
    <property type="term" value="C:excinuclease repair complex"/>
    <property type="evidence" value="ECO:0007669"/>
    <property type="project" value="InterPro"/>
</dbReference>
<dbReference type="InterPro" id="IPR001162">
    <property type="entry name" value="UvrC_RNase_H_dom"/>
</dbReference>
<evidence type="ECO:0000256" key="6">
    <source>
        <dbReference type="ARBA" id="ARBA00023236"/>
    </source>
</evidence>
<keyword evidence="1 7" id="KW-0963">Cytoplasm</keyword>
<dbReference type="Proteomes" id="UP000186917">
    <property type="component" value="Unassembled WGS sequence"/>
</dbReference>
<keyword evidence="5 7" id="KW-0234">DNA repair</keyword>
<comment type="subunit">
    <text evidence="7">Interacts with UvrB in an incision complex.</text>
</comment>
<dbReference type="STRING" id="477680.SAMN05421788_104363"/>
<evidence type="ECO:0000256" key="4">
    <source>
        <dbReference type="ARBA" id="ARBA00022881"/>
    </source>
</evidence>
<accession>A0A173MRZ8</accession>
<evidence type="ECO:0000256" key="5">
    <source>
        <dbReference type="ARBA" id="ARBA00023204"/>
    </source>
</evidence>
<evidence type="ECO:0000256" key="1">
    <source>
        <dbReference type="ARBA" id="ARBA00022490"/>
    </source>
</evidence>
<proteinExistence type="inferred from homology"/>
<comment type="subcellular location">
    <subcellularLocation>
        <location evidence="7">Cytoplasm</location>
    </subcellularLocation>
</comment>
<gene>
    <name evidence="7" type="primary">uvrC</name>
    <name evidence="11" type="ORF">SAMN05421788_104363</name>
</gene>
<dbReference type="KEGG" id="fln:FLA_6328"/>
<dbReference type="InterPro" id="IPR001943">
    <property type="entry name" value="UVR_dom"/>
</dbReference>
<sequence>MTAEQFQQIAGTIPLQPGIYKYFDTEGVLLYVGKAKSLRKRVSSYFNKTFVSYKTHELVQRIQRIEFTIVDSEQDAFLLENALIKQFQPRFNINLKDDKTYPYIVIKKEPFPRIFLTRRKINDGSEYLGPFTSAGKVRELIDFIRQYIPLRTCKLNLTRNNINKGKFKVCLEYHLGNCKGPCENLQQDEDYASGLQQIRQMLKGNLAPVIQHFQQEMKDFAMNLQFEKAEMVRKKLEHLENYQARSVIVSRHLGNLDVFTILKEHETAYVNYLMVQNGTIVQTHTVELETKLEEPDEEVLAFAIVNLRETFNSIADEIVAPFTVELADTALSLTIPKGGDKKKLLDLSYKNVNYFKEELRKRKILQLEGHTDMERKQVLYNVQQDLQLPVLPVHIECFDNSNFQGSYPVSAMVCFKEGVPSKQDYRHFNVKTVQGINDFATMKEAVYRRYKRLSTENAPLPQLVIIDGGKGQLGAAMESIHELNLTGQMTLVGLAKNEEELFFPGDSESLKLSWDSESLKLIRRIRDEVHRFGITFHRNQRSKGTFKNELEGIKGIGDSTATQLLKTFRSVTKVKEASIEELTTEIGNAKAKLVWNYFHHFDETEIDKEESE</sequence>
<protein>
    <recommendedName>
        <fullName evidence="7">UvrABC system protein C</fullName>
        <shortName evidence="7">Protein UvrC</shortName>
    </recommendedName>
    <alternativeName>
        <fullName evidence="7">Excinuclease ABC subunit C</fullName>
    </alternativeName>
</protein>
<dbReference type="Gene3D" id="1.10.150.20">
    <property type="entry name" value="5' to 3' exonuclease, C-terminal subdomain"/>
    <property type="match status" value="1"/>
</dbReference>
<dbReference type="FunFam" id="3.40.1440.10:FF:000001">
    <property type="entry name" value="UvrABC system protein C"/>
    <property type="match status" value="1"/>
</dbReference>
<dbReference type="PROSITE" id="PS50165">
    <property type="entry name" value="UVRC"/>
    <property type="match status" value="1"/>
</dbReference>
<dbReference type="InterPro" id="IPR036876">
    <property type="entry name" value="UVR_dom_sf"/>
</dbReference>
<reference evidence="12" key="1">
    <citation type="submission" date="2017-01" db="EMBL/GenBank/DDBJ databases">
        <authorList>
            <person name="Varghese N."/>
            <person name="Submissions S."/>
        </authorList>
    </citation>
    <scope>NUCLEOTIDE SEQUENCE [LARGE SCALE GENOMIC DNA]</scope>
    <source>
        <strain evidence="12">DSM 21054</strain>
    </source>
</reference>
<dbReference type="SUPFAM" id="SSF46600">
    <property type="entry name" value="C-terminal UvrC-binding domain of UvrB"/>
    <property type="match status" value="1"/>
</dbReference>
<keyword evidence="12" id="KW-1185">Reference proteome</keyword>
<dbReference type="GO" id="GO:0005737">
    <property type="term" value="C:cytoplasm"/>
    <property type="evidence" value="ECO:0007669"/>
    <property type="project" value="UniProtKB-SubCell"/>
</dbReference>
<keyword evidence="3 7" id="KW-0228">DNA excision</keyword>
<dbReference type="InterPro" id="IPR035901">
    <property type="entry name" value="GIY-YIG_endonuc_sf"/>
</dbReference>
<evidence type="ECO:0000259" key="8">
    <source>
        <dbReference type="PROSITE" id="PS50151"/>
    </source>
</evidence>
<dbReference type="SUPFAM" id="SSF82771">
    <property type="entry name" value="GIY-YIG endonuclease"/>
    <property type="match status" value="1"/>
</dbReference>
<dbReference type="InterPro" id="IPR010994">
    <property type="entry name" value="RuvA_2-like"/>
</dbReference>
<dbReference type="OrthoDB" id="9804933at2"/>
<dbReference type="InterPro" id="IPR050066">
    <property type="entry name" value="UvrABC_protein_C"/>
</dbReference>
<dbReference type="InterPro" id="IPR038476">
    <property type="entry name" value="UvrC_RNase_H_dom_sf"/>
</dbReference>
<dbReference type="CDD" id="cd10434">
    <property type="entry name" value="GIY-YIG_UvrC_Cho"/>
    <property type="match status" value="1"/>
</dbReference>
<dbReference type="HAMAP" id="MF_00203">
    <property type="entry name" value="UvrC"/>
    <property type="match status" value="1"/>
</dbReference>
<dbReference type="InterPro" id="IPR004791">
    <property type="entry name" value="UvrC"/>
</dbReference>
<comment type="similarity">
    <text evidence="7">Belongs to the UvrC family.</text>
</comment>
<evidence type="ECO:0000259" key="9">
    <source>
        <dbReference type="PROSITE" id="PS50164"/>
    </source>
</evidence>
<feature type="domain" description="GIY-YIG" evidence="9">
    <location>
        <begin position="15"/>
        <end position="93"/>
    </location>
</feature>
<evidence type="ECO:0000256" key="3">
    <source>
        <dbReference type="ARBA" id="ARBA00022769"/>
    </source>
</evidence>
<dbReference type="Pfam" id="PF14520">
    <property type="entry name" value="HHH_5"/>
    <property type="match status" value="1"/>
</dbReference>
<evidence type="ECO:0000313" key="12">
    <source>
        <dbReference type="Proteomes" id="UP000186917"/>
    </source>
</evidence>
<dbReference type="Gene3D" id="3.40.1440.10">
    <property type="entry name" value="GIY-YIG endonuclease"/>
    <property type="match status" value="1"/>
</dbReference>
<dbReference type="InterPro" id="IPR000305">
    <property type="entry name" value="GIY-YIG_endonuc"/>
</dbReference>
<dbReference type="PANTHER" id="PTHR30562">
    <property type="entry name" value="UVRC/OXIDOREDUCTASE"/>
    <property type="match status" value="1"/>
</dbReference>
<feature type="domain" description="UVR" evidence="8">
    <location>
        <begin position="207"/>
        <end position="242"/>
    </location>
</feature>
<dbReference type="PANTHER" id="PTHR30562:SF1">
    <property type="entry name" value="UVRABC SYSTEM PROTEIN C"/>
    <property type="match status" value="1"/>
</dbReference>
<dbReference type="AlphaFoldDB" id="A0A173MRZ8"/>
<dbReference type="GO" id="GO:0009432">
    <property type="term" value="P:SOS response"/>
    <property type="evidence" value="ECO:0007669"/>
    <property type="project" value="UniProtKB-UniRule"/>
</dbReference>
<dbReference type="NCBIfam" id="TIGR00194">
    <property type="entry name" value="uvrC"/>
    <property type="match status" value="1"/>
</dbReference>
<dbReference type="SUPFAM" id="SSF47781">
    <property type="entry name" value="RuvA domain 2-like"/>
    <property type="match status" value="1"/>
</dbReference>
<dbReference type="EMBL" id="FTOR01000004">
    <property type="protein sequence ID" value="SIT17668.1"/>
    <property type="molecule type" value="Genomic_DNA"/>
</dbReference>
<dbReference type="PROSITE" id="PS50151">
    <property type="entry name" value="UVR"/>
    <property type="match status" value="1"/>
</dbReference>
<dbReference type="GO" id="GO:0003677">
    <property type="term" value="F:DNA binding"/>
    <property type="evidence" value="ECO:0007669"/>
    <property type="project" value="UniProtKB-UniRule"/>
</dbReference>
<keyword evidence="2 7" id="KW-0227">DNA damage</keyword>
<dbReference type="PROSITE" id="PS50164">
    <property type="entry name" value="GIY_YIG"/>
    <property type="match status" value="1"/>
</dbReference>
<dbReference type="InterPro" id="IPR047296">
    <property type="entry name" value="GIY-YIG_UvrC_Cho"/>
</dbReference>
<dbReference type="RefSeq" id="WP_076379685.1">
    <property type="nucleotide sequence ID" value="NZ_AP017422.1"/>
</dbReference>
<evidence type="ECO:0000256" key="7">
    <source>
        <dbReference type="HAMAP-Rule" id="MF_00203"/>
    </source>
</evidence>
<evidence type="ECO:0000256" key="2">
    <source>
        <dbReference type="ARBA" id="ARBA00022763"/>
    </source>
</evidence>
<dbReference type="Gene3D" id="3.30.420.340">
    <property type="entry name" value="UvrC, RNAse H endonuclease domain"/>
    <property type="match status" value="1"/>
</dbReference>
<dbReference type="Pfam" id="PF08459">
    <property type="entry name" value="UvrC_RNaseH_dom"/>
    <property type="match status" value="1"/>
</dbReference>
<evidence type="ECO:0000259" key="10">
    <source>
        <dbReference type="PROSITE" id="PS50165"/>
    </source>
</evidence>
<organism evidence="11 12">
    <name type="scientific">Filimonas lacunae</name>
    <dbReference type="NCBI Taxonomy" id="477680"/>
    <lineage>
        <taxon>Bacteria</taxon>
        <taxon>Pseudomonadati</taxon>
        <taxon>Bacteroidota</taxon>
        <taxon>Chitinophagia</taxon>
        <taxon>Chitinophagales</taxon>
        <taxon>Chitinophagaceae</taxon>
        <taxon>Filimonas</taxon>
    </lineage>
</organism>
<keyword evidence="4 7" id="KW-0267">Excision nuclease</keyword>
<keyword evidence="6 7" id="KW-0742">SOS response</keyword>
<dbReference type="GO" id="GO:0009381">
    <property type="term" value="F:excinuclease ABC activity"/>
    <property type="evidence" value="ECO:0007669"/>
    <property type="project" value="UniProtKB-UniRule"/>
</dbReference>
<feature type="domain" description="UvrC family homology region profile" evidence="10">
    <location>
        <begin position="262"/>
        <end position="480"/>
    </location>
</feature>
<comment type="function">
    <text evidence="7">The UvrABC repair system catalyzes the recognition and processing of DNA lesions. UvrC both incises the 5' and 3' sides of the lesion. The N-terminal half is responsible for the 3' incision and the C-terminal half is responsible for the 5' incision.</text>
</comment>
<evidence type="ECO:0000313" key="11">
    <source>
        <dbReference type="EMBL" id="SIT17668.1"/>
    </source>
</evidence>
<dbReference type="SMART" id="SM00465">
    <property type="entry name" value="GIYc"/>
    <property type="match status" value="1"/>
</dbReference>
<dbReference type="Pfam" id="PF01541">
    <property type="entry name" value="GIY-YIG"/>
    <property type="match status" value="1"/>
</dbReference>